<proteinExistence type="predicted"/>
<evidence type="ECO:0000256" key="1">
    <source>
        <dbReference type="SAM" id="MobiDB-lite"/>
    </source>
</evidence>
<reference evidence="2 3" key="1">
    <citation type="journal article" date="2014" name="PLoS Genet.">
        <title>Phylogenetically driven sequencing of extremely halophilic archaea reveals strategies for static and dynamic osmo-response.</title>
        <authorList>
            <person name="Becker E.A."/>
            <person name="Seitzer P.M."/>
            <person name="Tritt A."/>
            <person name="Larsen D."/>
            <person name="Krusor M."/>
            <person name="Yao A.I."/>
            <person name="Wu D."/>
            <person name="Madern D."/>
            <person name="Eisen J.A."/>
            <person name="Darling A.E."/>
            <person name="Facciotti M.T."/>
        </authorList>
    </citation>
    <scope>NUCLEOTIDE SEQUENCE [LARGE SCALE GENOMIC DNA]</scope>
    <source>
        <strain evidence="2 3">GA33</strain>
    </source>
</reference>
<dbReference type="eggNOG" id="arCOG10133">
    <property type="taxonomic scope" value="Archaea"/>
</dbReference>
<organism evidence="2 3">
    <name type="scientific">Natronorubrum tibetense GA33</name>
    <dbReference type="NCBI Taxonomy" id="1114856"/>
    <lineage>
        <taxon>Archaea</taxon>
        <taxon>Methanobacteriati</taxon>
        <taxon>Methanobacteriota</taxon>
        <taxon>Stenosarchaea group</taxon>
        <taxon>Halobacteria</taxon>
        <taxon>Halobacteriales</taxon>
        <taxon>Natrialbaceae</taxon>
        <taxon>Natronorubrum</taxon>
    </lineage>
</organism>
<feature type="compositionally biased region" description="Acidic residues" evidence="1">
    <location>
        <begin position="11"/>
        <end position="51"/>
    </location>
</feature>
<accession>L9VNF1</accession>
<dbReference type="OrthoDB" id="202667at2157"/>
<protein>
    <recommendedName>
        <fullName evidence="4">Right handed beta helix domain-containing protein</fullName>
    </recommendedName>
</protein>
<name>L9VNF1_9EURY</name>
<dbReference type="SUPFAM" id="SSF51126">
    <property type="entry name" value="Pectin lyase-like"/>
    <property type="match status" value="1"/>
</dbReference>
<evidence type="ECO:0000313" key="2">
    <source>
        <dbReference type="EMBL" id="ELY38487.1"/>
    </source>
</evidence>
<evidence type="ECO:0008006" key="4">
    <source>
        <dbReference type="Google" id="ProtNLM"/>
    </source>
</evidence>
<feature type="region of interest" description="Disordered" evidence="1">
    <location>
        <begin position="1"/>
        <end position="51"/>
    </location>
</feature>
<dbReference type="Proteomes" id="UP000011599">
    <property type="component" value="Unassembled WGS sequence"/>
</dbReference>
<dbReference type="AlphaFoldDB" id="L9VNF1"/>
<keyword evidence="3" id="KW-1185">Reference proteome</keyword>
<sequence length="511" mass="54948">MLSVTGVAVADESEDQCPVDEPDESGEREEPNETEEREETEESDETEDQDAIEAQYETVVDVVEAGADPEGNESITPVLREVVDDDTLLEFPNGRYYVDEQLRFTGFENVGFVGENATLVPATYHEFDGPQYRLFRLGTSDAPGRDLRFEGFDVDQTADETGIRVINAEVEDGLLVRDVTIHGVHDSGTWGPGLFNVTEPDGEGVVTRFRAEDGAVHVDETPNAGNRWRGATGIIVNPAHRGTIVFEDCNLGGFPDNGLYSSNETGRVGVDGGRFRNSTTASIRLSGTEGRIRDATVIVDDDPHDSKGQHAIRLDGGGQALENVTVDVPQPNGDAIRIMNDVNNASISNSELTVGERPNAGVRIDPEAGATTLEDVAIDIDGSANAVRILGGDADPVVLEDVRITGDAAGTRNRHAIFCERSGCRFVGLDVEQVGGDSRRGLELRGSEYVVADSEFVTTHTPIVVNGGDDVTIEDTVGRSVGDGYSLRITRDSGIVGLEGNEFPDGVRDDR</sequence>
<gene>
    <name evidence="2" type="ORF">C496_17732</name>
</gene>
<evidence type="ECO:0000313" key="3">
    <source>
        <dbReference type="Proteomes" id="UP000011599"/>
    </source>
</evidence>
<dbReference type="EMBL" id="AOHW01000042">
    <property type="protein sequence ID" value="ELY38487.1"/>
    <property type="molecule type" value="Genomic_DNA"/>
</dbReference>
<dbReference type="InterPro" id="IPR011050">
    <property type="entry name" value="Pectin_lyase_fold/virulence"/>
</dbReference>
<dbReference type="PATRIC" id="fig|1114856.3.peg.3677"/>
<comment type="caution">
    <text evidence="2">The sequence shown here is derived from an EMBL/GenBank/DDBJ whole genome shotgun (WGS) entry which is preliminary data.</text>
</comment>
<dbReference type="RefSeq" id="WP_006091622.1">
    <property type="nucleotide sequence ID" value="NZ_AOHW01000042.1"/>
</dbReference>